<protein>
    <submittedName>
        <fullName evidence="2">DUF2238 domain-containing protein</fullName>
    </submittedName>
</protein>
<name>A0ABT1FDM3_9GAMM</name>
<evidence type="ECO:0000313" key="3">
    <source>
        <dbReference type="Proteomes" id="UP001204615"/>
    </source>
</evidence>
<keyword evidence="1" id="KW-1133">Transmembrane helix</keyword>
<dbReference type="PIRSF" id="PIRSF020606">
    <property type="entry name" value="UCP020606"/>
    <property type="match status" value="1"/>
</dbReference>
<dbReference type="InterPro" id="IPR058534">
    <property type="entry name" value="YjdF"/>
</dbReference>
<dbReference type="Proteomes" id="UP001204615">
    <property type="component" value="Unassembled WGS sequence"/>
</dbReference>
<keyword evidence="1" id="KW-0472">Membrane</keyword>
<proteinExistence type="predicted"/>
<keyword evidence="3" id="KW-1185">Reference proteome</keyword>
<sequence length="223" mass="25334">MVHSDSDNDWRFPALLLGLFLIAASLLGIAPRYRQDWLLENAVVLVALPLLAYGWHRLRFSRRACIALFAFLLLHEVGAHYTYSEVPYDAWFQRLTGYSLDRLLGFPRNEYDRLVHFLYGLLVTPMAVELLDRRAPPQSIWRWILPVTFVMSHSVVYELVEWFAAVHFGDGLGTAYLGTQGDPWDAQKDMALAALGSVLAMLAKAIGDELRRGRDCRRQASGP</sequence>
<accession>A0ABT1FDM3</accession>
<comment type="caution">
    <text evidence="2">The sequence shown here is derived from an EMBL/GenBank/DDBJ whole genome shotgun (WGS) entry which is preliminary data.</text>
</comment>
<gene>
    <name evidence="2" type="ORF">NC595_15590</name>
</gene>
<organism evidence="2 3">
    <name type="scientific">Dyella lutea</name>
    <dbReference type="NCBI Taxonomy" id="2950441"/>
    <lineage>
        <taxon>Bacteria</taxon>
        <taxon>Pseudomonadati</taxon>
        <taxon>Pseudomonadota</taxon>
        <taxon>Gammaproteobacteria</taxon>
        <taxon>Lysobacterales</taxon>
        <taxon>Rhodanobacteraceae</taxon>
        <taxon>Dyella</taxon>
    </lineage>
</organism>
<evidence type="ECO:0000256" key="1">
    <source>
        <dbReference type="SAM" id="Phobius"/>
    </source>
</evidence>
<feature type="transmembrane region" description="Helical" evidence="1">
    <location>
        <begin position="37"/>
        <end position="55"/>
    </location>
</feature>
<feature type="transmembrane region" description="Helical" evidence="1">
    <location>
        <begin position="12"/>
        <end position="31"/>
    </location>
</feature>
<dbReference type="EMBL" id="JAMZEK010000003">
    <property type="protein sequence ID" value="MCP1375472.1"/>
    <property type="molecule type" value="Genomic_DNA"/>
</dbReference>
<dbReference type="Pfam" id="PF09997">
    <property type="entry name" value="DUF2238"/>
    <property type="match status" value="1"/>
</dbReference>
<evidence type="ECO:0000313" key="2">
    <source>
        <dbReference type="EMBL" id="MCP1375472.1"/>
    </source>
</evidence>
<dbReference type="InterPro" id="IPR014509">
    <property type="entry name" value="YjdF-like"/>
</dbReference>
<dbReference type="RefSeq" id="WP_253567967.1">
    <property type="nucleotide sequence ID" value="NZ_JAMZEK010000003.1"/>
</dbReference>
<reference evidence="2 3" key="1">
    <citation type="submission" date="2022-06" db="EMBL/GenBank/DDBJ databases">
        <title>Dyella sp. Sa strain:Sa Genome sequencing.</title>
        <authorList>
            <person name="Park S."/>
        </authorList>
    </citation>
    <scope>NUCLEOTIDE SEQUENCE [LARGE SCALE GENOMIC DNA]</scope>
    <source>
        <strain evidence="2 3">Sa</strain>
    </source>
</reference>
<keyword evidence="1" id="KW-0812">Transmembrane</keyword>